<accession>A0ABR8E5L8</accession>
<reference evidence="1 2" key="1">
    <citation type="journal article" date="2020" name="ISME J.">
        <title>Comparative genomics reveals insights into cyanobacterial evolution and habitat adaptation.</title>
        <authorList>
            <person name="Chen M.Y."/>
            <person name="Teng W.K."/>
            <person name="Zhao L."/>
            <person name="Hu C.X."/>
            <person name="Zhou Y.K."/>
            <person name="Han B.P."/>
            <person name="Song L.R."/>
            <person name="Shu W.S."/>
        </authorList>
    </citation>
    <scope>NUCLEOTIDE SEQUENCE [LARGE SCALE GENOMIC DNA]</scope>
    <source>
        <strain evidence="1 2">FACHB-838</strain>
    </source>
</reference>
<dbReference type="EMBL" id="JACJSI010000599">
    <property type="protein sequence ID" value="MBD2536926.1"/>
    <property type="molecule type" value="Genomic_DNA"/>
</dbReference>
<keyword evidence="2" id="KW-1185">Reference proteome</keyword>
<proteinExistence type="predicted"/>
<protein>
    <submittedName>
        <fullName evidence="1">Uncharacterized protein</fullName>
    </submittedName>
</protein>
<evidence type="ECO:0000313" key="2">
    <source>
        <dbReference type="Proteomes" id="UP000623440"/>
    </source>
</evidence>
<comment type="caution">
    <text evidence="1">The sequence shown here is derived from an EMBL/GenBank/DDBJ whole genome shotgun (WGS) entry which is preliminary data.</text>
</comment>
<evidence type="ECO:0000313" key="1">
    <source>
        <dbReference type="EMBL" id="MBD2536926.1"/>
    </source>
</evidence>
<name>A0ABR8E5L8_9NOSO</name>
<dbReference type="RefSeq" id="WP_190947565.1">
    <property type="nucleotide sequence ID" value="NZ_JACJSI010000599.1"/>
</dbReference>
<gene>
    <name evidence="1" type="ORF">H6G97_50035</name>
</gene>
<dbReference type="Proteomes" id="UP000623440">
    <property type="component" value="Unassembled WGS sequence"/>
</dbReference>
<sequence>MTRNAQEAINIILRSDRGAADDSAQSPKVQRASKLRVENSEYFERFQYVSFLDCNKSARRIIFEY</sequence>
<organism evidence="1 2">
    <name type="scientific">Nostoc flagelliforme FACHB-838</name>
    <dbReference type="NCBI Taxonomy" id="2692904"/>
    <lineage>
        <taxon>Bacteria</taxon>
        <taxon>Bacillati</taxon>
        <taxon>Cyanobacteriota</taxon>
        <taxon>Cyanophyceae</taxon>
        <taxon>Nostocales</taxon>
        <taxon>Nostocaceae</taxon>
        <taxon>Nostoc</taxon>
    </lineage>
</organism>